<feature type="domain" description="Helicase SEN1 beta-barrel" evidence="9">
    <location>
        <begin position="1302"/>
        <end position="1405"/>
    </location>
</feature>
<dbReference type="Proteomes" id="UP001293593">
    <property type="component" value="Unassembled WGS sequence"/>
</dbReference>
<dbReference type="SUPFAM" id="SSF52540">
    <property type="entry name" value="P-loop containing nucleoside triphosphate hydrolases"/>
    <property type="match status" value="1"/>
</dbReference>
<keyword evidence="5" id="KW-0175">Coiled coil</keyword>
<dbReference type="FunFam" id="3.40.50.300:FF:000326">
    <property type="entry name" value="P-loop containing nucleoside triphosphate hydrolase"/>
    <property type="match status" value="1"/>
</dbReference>
<feature type="region of interest" description="Disordered" evidence="6">
    <location>
        <begin position="2162"/>
        <end position="2299"/>
    </location>
</feature>
<dbReference type="GO" id="GO:0005694">
    <property type="term" value="C:chromosome"/>
    <property type="evidence" value="ECO:0007669"/>
    <property type="project" value="UniProtKB-ARBA"/>
</dbReference>
<evidence type="ECO:0000259" key="8">
    <source>
        <dbReference type="Pfam" id="PF13087"/>
    </source>
</evidence>
<dbReference type="InterPro" id="IPR041679">
    <property type="entry name" value="DNA2/NAM7-like_C"/>
</dbReference>
<comment type="caution">
    <text evidence="10">The sequence shown here is derived from an EMBL/GenBank/DDBJ whole genome shotgun (WGS) entry which is preliminary data.</text>
</comment>
<dbReference type="EMBL" id="JAWXYG010000007">
    <property type="protein sequence ID" value="KAK4267728.1"/>
    <property type="molecule type" value="Genomic_DNA"/>
</dbReference>
<feature type="compositionally biased region" description="Basic and acidic residues" evidence="6">
    <location>
        <begin position="2214"/>
        <end position="2229"/>
    </location>
</feature>
<dbReference type="PANTHER" id="PTHR10887:SF495">
    <property type="entry name" value="HELICASE SENATAXIN ISOFORM X1-RELATED"/>
    <property type="match status" value="1"/>
</dbReference>
<dbReference type="PANTHER" id="PTHR10887">
    <property type="entry name" value="DNA2/NAM7 HELICASE FAMILY"/>
    <property type="match status" value="1"/>
</dbReference>
<protein>
    <submittedName>
        <fullName evidence="10">Uncharacterized protein</fullName>
    </submittedName>
</protein>
<feature type="domain" description="DNA2/NAM7 helicase helicase" evidence="7">
    <location>
        <begin position="1463"/>
        <end position="1833"/>
    </location>
</feature>
<feature type="domain" description="DNA2/NAM7 helicase-like C-terminal" evidence="8">
    <location>
        <begin position="1840"/>
        <end position="2046"/>
    </location>
</feature>
<dbReference type="CDD" id="cd18042">
    <property type="entry name" value="DEXXQc_SETX"/>
    <property type="match status" value="1"/>
</dbReference>
<evidence type="ECO:0000256" key="1">
    <source>
        <dbReference type="ARBA" id="ARBA00022741"/>
    </source>
</evidence>
<keyword evidence="11" id="KW-1185">Reference proteome</keyword>
<accession>A0AAE1MN45</accession>
<evidence type="ECO:0000256" key="3">
    <source>
        <dbReference type="ARBA" id="ARBA00022806"/>
    </source>
</evidence>
<keyword evidence="3" id="KW-0347">Helicase</keyword>
<keyword evidence="4" id="KW-0067">ATP-binding</keyword>
<dbReference type="InterPro" id="IPR056474">
    <property type="entry name" value="SEN1_barrel"/>
</dbReference>
<evidence type="ECO:0000313" key="11">
    <source>
        <dbReference type="Proteomes" id="UP001293593"/>
    </source>
</evidence>
<feature type="region of interest" description="Disordered" evidence="6">
    <location>
        <begin position="2114"/>
        <end position="2136"/>
    </location>
</feature>
<dbReference type="Pfam" id="PF13087">
    <property type="entry name" value="AAA_12"/>
    <property type="match status" value="1"/>
</dbReference>
<reference evidence="10" key="1">
    <citation type="submission" date="2023-10" db="EMBL/GenBank/DDBJ databases">
        <title>Chromosome-level genome of the transformable northern wattle, Acacia crassicarpa.</title>
        <authorList>
            <person name="Massaro I."/>
            <person name="Sinha N.R."/>
            <person name="Poethig S."/>
            <person name="Leichty A.R."/>
        </authorList>
    </citation>
    <scope>NUCLEOTIDE SEQUENCE</scope>
    <source>
        <strain evidence="10">Acra3RX</strain>
        <tissue evidence="10">Leaf</tissue>
    </source>
</reference>
<dbReference type="InterPro" id="IPR041677">
    <property type="entry name" value="DNA2/NAM7_AAA_11"/>
</dbReference>
<feature type="compositionally biased region" description="Basic and acidic residues" evidence="6">
    <location>
        <begin position="2238"/>
        <end position="2249"/>
    </location>
</feature>
<sequence length="2299" mass="259867">MGKKLATRRELLDRWRGIEEEEENDDGDDIDPVKRRRLHQYKEQWFADAYNFLICLPDESHIWCGFWDIMAPLLETFFNFFKNERQDSPLRRLWKRISSEMRICLQCVSQHHHAQEMYKMEYEYSTIGDLLDVLQKLDYERVTLHLKDINERIGGQKYDPACDTTEVVNVLYEVLMFPTLLENQPLFTEFELFVEAIDNMHELALSGHQQFPGVYALLFCKRSVRSVGYRLAGSMGRLRRATDLEPLQPLLKKFIAYLESETLPSVMETLTPQPQPDRVSLWVGFKSLLGFMDSPAFEEGLLERYPFFLDIVLNHISSDSVEFSHAVTCLKLLFEMLGCKLWLRSKLSPSVMRNTLLGQCFHTRSEKIHKDIFSLFQPFLQSLEALQDGEHEKQRRNFLYFLLYQVPVSSNFSILTRKLACQIALLVVHRGYMMNPPSPPFECAHMWGPFLVSSLKDSSLHSSLRQPAFDLIQTIIVSDATALISSTLNHCTPLRNAGGMDYELNDDSDKIWLPTGLDEEKDSSSWSQFGMQSRITSQECREWMCIPLLWVDVLVDIHPSVLPISFSKAVFWARSRFSMVEPESSAEMLLPIRTWLSTYISEISYSFEWKVPTGSDDGGNGNISKNSVEVLTMSSTLIRTFSRLTAHFLAQMVQGELQRQWTWEPLMGESLILSLLDPNDNVRQFGKCILEQVSDTRGLSCGLRFLCSCKVSMSASFLGLKHAMKLMQLDSVLLKFQTLHHFWFLLFKLLKEEDLPATELPENAERILKVPMFSSQGGFLKQPDFGSLPVDIDKPVSDIDLETKEKFSYLLSEMAWPIICRYLDKGKEFIDYNRCQMTCVRILEILPVLFNRLQSFHGKKLGNMTMLAQNKLDFKWLSDLMEWGKSSLKVVIVYWKRTATCLLDILKGSFAKSDLSAIITLENLISSDCYQLEELTEHASRLSVSLSSDGADNCLDASEKPRPSVPENTFENKYFTSDRHSSLLEDKYVQIVDPQMITSKKNRENLIVLSDDEEEPKTLSNSDILSDSKIGSCKSPSSDAGKNITVAYPAKHNVSSVKTSKYQRESFQEKVPSAVSSLSSQKMVSGNLRDKPVVTSFVNSKDVVNSKDIDNGGRKVSLKPHNDINLTTLSEEPSKAVKPNKACDSMALNSGGGLSTNPILSDFVHDNEDDPLGTALKSVGRTQLQVVKPTSVSRRQVIQLKTPFENRSGRLHRLEDNFRRFKPPTLNDWYKPILEIDYFAIVGLASAKKDENQAISKLKEVPLVFQSPEQYVEIFRPLVLEEFKAQLHNSYAEMSSWEEMLSGKLSVMSVERVDDFHIVRFIYDNSDSAESKSFSENDLVLLTKDIPQKSSQDFHMVGKVERCERGNKRSLTILLIRFYFQNGSSRLNLARRALTERSKWHACRIMSIVSQIREFNALSSVKGIPLLPLILNPLNDSYHHNESKEVDLSKLPQPLQKTFMSSFNASQLQAISVTIGTAKQKKKFELSLIQGPPGTGKTRIIVAIVSGLLASPSQKMNCTQNPSNENLSSNTRPKVSQSVAIARAWQDAALARQLSDDVQSAPKYAGNCVRRRVLICAQSNAAVDELVSRISSQGLYGGDGKMYKPYLVRVGNVKTVHPDSLPFFIDTLVDQRVAEERMHSRDGKDDLRLDSSGALRSNLEKLVDSIRFYEAKRASLRDGNSKQKNLLHDDFCKGDEKEVSDTEVEMQLRKLYEQKKQIYKDLSNVQAEERKANEEIKELRKKLRKSILREAEIVVTTLSGCGGDLYGVCSETMLSSKFGGPSENTLFDAVVVDEAAQALEPATLIPLQLLKSSGTKCIMVGDPKQLPATVLSNVASKFLYECSMFERLQRAGHPVIMLNEQYRMHPEICKFPSLHFYESKLLNGCDMPSKSAPFHQTRRLGPYIFYDIIDGQEFHGKSSGALSLYNQHEADAAVELVRFFRKRYPDEYIGRRIGVITPYKYQLSLLRSRFSNAFGSSNIANIEFNTVDGFQGREVDILLLSTVRAAHSNSALSGIKSSSIGFVADVRRMNVALTRAKLSLWILGNARTLQTNSNWAALVKDAKKRNLIISAKMPYHKLFRTAFNNDSAENVAEPSISLKHEKVKSADQSMAKKMVNEKDGSAQCKKKDEKGEHVSITKDTSRLVANCEHKTTCDGTLVLDESVSNSGRKGKDKIMHNMEKSSWEKGRHGKKETSGGGSSGGNKSSSLKEVSVPSKEDCTKKRDTQDEGKAPIQNRVSEILKRKQQREAVDAILCSSLIPSKKDKTSKTSAKRHIPSSALQGCVKPTKKRNVKSDPSAPE</sequence>
<dbReference type="Pfam" id="PF13086">
    <property type="entry name" value="AAA_11"/>
    <property type="match status" value="1"/>
</dbReference>
<dbReference type="InterPro" id="IPR047187">
    <property type="entry name" value="SF1_C_Upf1"/>
</dbReference>
<keyword evidence="1" id="KW-0547">Nucleotide-binding</keyword>
<dbReference type="CDD" id="cd18808">
    <property type="entry name" value="SF1_C_Upf1"/>
    <property type="match status" value="1"/>
</dbReference>
<dbReference type="GO" id="GO:0004386">
    <property type="term" value="F:helicase activity"/>
    <property type="evidence" value="ECO:0007669"/>
    <property type="project" value="UniProtKB-KW"/>
</dbReference>
<organism evidence="10 11">
    <name type="scientific">Acacia crassicarpa</name>
    <name type="common">northern wattle</name>
    <dbReference type="NCBI Taxonomy" id="499986"/>
    <lineage>
        <taxon>Eukaryota</taxon>
        <taxon>Viridiplantae</taxon>
        <taxon>Streptophyta</taxon>
        <taxon>Embryophyta</taxon>
        <taxon>Tracheophyta</taxon>
        <taxon>Spermatophyta</taxon>
        <taxon>Magnoliopsida</taxon>
        <taxon>eudicotyledons</taxon>
        <taxon>Gunneridae</taxon>
        <taxon>Pentapetalae</taxon>
        <taxon>rosids</taxon>
        <taxon>fabids</taxon>
        <taxon>Fabales</taxon>
        <taxon>Fabaceae</taxon>
        <taxon>Caesalpinioideae</taxon>
        <taxon>mimosoid clade</taxon>
        <taxon>Acacieae</taxon>
        <taxon>Acacia</taxon>
    </lineage>
</organism>
<feature type="compositionally biased region" description="Basic and acidic residues" evidence="6">
    <location>
        <begin position="2172"/>
        <end position="2186"/>
    </location>
</feature>
<dbReference type="InterPro" id="IPR027417">
    <property type="entry name" value="P-loop_NTPase"/>
</dbReference>
<gene>
    <name evidence="10" type="ORF">QN277_024470</name>
</gene>
<dbReference type="GO" id="GO:0016787">
    <property type="term" value="F:hydrolase activity"/>
    <property type="evidence" value="ECO:0007669"/>
    <property type="project" value="UniProtKB-KW"/>
</dbReference>
<evidence type="ECO:0000256" key="6">
    <source>
        <dbReference type="SAM" id="MobiDB-lite"/>
    </source>
</evidence>
<evidence type="ECO:0000256" key="4">
    <source>
        <dbReference type="ARBA" id="ARBA00022840"/>
    </source>
</evidence>
<dbReference type="Gene3D" id="3.40.50.300">
    <property type="entry name" value="P-loop containing nucleotide triphosphate hydrolases"/>
    <property type="match status" value="2"/>
</dbReference>
<evidence type="ECO:0000256" key="5">
    <source>
        <dbReference type="SAM" id="Coils"/>
    </source>
</evidence>
<name>A0AAE1MN45_9FABA</name>
<dbReference type="Pfam" id="PF23576">
    <property type="entry name" value="SEN1_barrel"/>
    <property type="match status" value="1"/>
</dbReference>
<keyword evidence="2" id="KW-0378">Hydrolase</keyword>
<evidence type="ECO:0000259" key="9">
    <source>
        <dbReference type="Pfam" id="PF23576"/>
    </source>
</evidence>
<evidence type="ECO:0000259" key="7">
    <source>
        <dbReference type="Pfam" id="PF13086"/>
    </source>
</evidence>
<proteinExistence type="predicted"/>
<evidence type="ECO:0000313" key="10">
    <source>
        <dbReference type="EMBL" id="KAK4267728.1"/>
    </source>
</evidence>
<dbReference type="InterPro" id="IPR045055">
    <property type="entry name" value="DNA2/NAM7-like"/>
</dbReference>
<feature type="coiled-coil region" evidence="5">
    <location>
        <begin position="1708"/>
        <end position="1749"/>
    </location>
</feature>
<evidence type="ECO:0000256" key="2">
    <source>
        <dbReference type="ARBA" id="ARBA00022801"/>
    </source>
</evidence>
<dbReference type="GO" id="GO:0005524">
    <property type="term" value="F:ATP binding"/>
    <property type="evidence" value="ECO:0007669"/>
    <property type="project" value="UniProtKB-KW"/>
</dbReference>